<name>A0A563UGE4_9SPHI</name>
<evidence type="ECO:0000313" key="4">
    <source>
        <dbReference type="Proteomes" id="UP000320042"/>
    </source>
</evidence>
<comment type="caution">
    <text evidence="3">The sequence shown here is derived from an EMBL/GenBank/DDBJ whole genome shotgun (WGS) entry which is preliminary data.</text>
</comment>
<reference evidence="3 4" key="1">
    <citation type="submission" date="2019-07" db="EMBL/GenBank/DDBJ databases">
        <authorList>
            <person name="Kim J."/>
        </authorList>
    </citation>
    <scope>NUCLEOTIDE SEQUENCE [LARGE SCALE GENOMIC DNA]</scope>
    <source>
        <strain evidence="4">dk17</strain>
    </source>
</reference>
<dbReference type="EMBL" id="VOEJ01000002">
    <property type="protein sequence ID" value="TWR30460.1"/>
    <property type="molecule type" value="Genomic_DNA"/>
</dbReference>
<organism evidence="3 4">
    <name type="scientific">Mucilaginibacter pallidiroseus</name>
    <dbReference type="NCBI Taxonomy" id="2599295"/>
    <lineage>
        <taxon>Bacteria</taxon>
        <taxon>Pseudomonadati</taxon>
        <taxon>Bacteroidota</taxon>
        <taxon>Sphingobacteriia</taxon>
        <taxon>Sphingobacteriales</taxon>
        <taxon>Sphingobacteriaceae</taxon>
        <taxon>Mucilaginibacter</taxon>
    </lineage>
</organism>
<feature type="coiled-coil region" evidence="1">
    <location>
        <begin position="36"/>
        <end position="74"/>
    </location>
</feature>
<sequence length="76" mass="8682">MKNPFKHKDNSGILISGLLIGAMFAGAITYLFIKKRSEIEEAADELKSHAQDYLKKKEAKLKKHKSDIEDIIEEHK</sequence>
<keyword evidence="1" id="KW-0175">Coiled coil</keyword>
<feature type="transmembrane region" description="Helical" evidence="2">
    <location>
        <begin position="12"/>
        <end position="33"/>
    </location>
</feature>
<keyword evidence="4" id="KW-1185">Reference proteome</keyword>
<dbReference type="Proteomes" id="UP000320042">
    <property type="component" value="Unassembled WGS sequence"/>
</dbReference>
<evidence type="ECO:0008006" key="5">
    <source>
        <dbReference type="Google" id="ProtNLM"/>
    </source>
</evidence>
<keyword evidence="2" id="KW-1133">Transmembrane helix</keyword>
<dbReference type="OrthoDB" id="798591at2"/>
<evidence type="ECO:0000256" key="1">
    <source>
        <dbReference type="SAM" id="Coils"/>
    </source>
</evidence>
<dbReference type="AlphaFoldDB" id="A0A563UGE4"/>
<keyword evidence="2" id="KW-0812">Transmembrane</keyword>
<protein>
    <recommendedName>
        <fullName evidence="5">YtxH domain-containing protein</fullName>
    </recommendedName>
</protein>
<proteinExistence type="predicted"/>
<dbReference type="RefSeq" id="WP_146380918.1">
    <property type="nucleotide sequence ID" value="NZ_VOEJ01000002.1"/>
</dbReference>
<evidence type="ECO:0000313" key="3">
    <source>
        <dbReference type="EMBL" id="TWR30460.1"/>
    </source>
</evidence>
<accession>A0A563UGE4</accession>
<gene>
    <name evidence="3" type="ORF">FPZ43_05830</name>
</gene>
<keyword evidence="2" id="KW-0472">Membrane</keyword>
<evidence type="ECO:0000256" key="2">
    <source>
        <dbReference type="SAM" id="Phobius"/>
    </source>
</evidence>